<reference evidence="2" key="1">
    <citation type="journal article" date="2019" name="Int. J. Syst. Evol. Microbiol.">
        <title>The Global Catalogue of Microorganisms (GCM) 10K type strain sequencing project: providing services to taxonomists for standard genome sequencing and annotation.</title>
        <authorList>
            <consortium name="The Broad Institute Genomics Platform"/>
            <consortium name="The Broad Institute Genome Sequencing Center for Infectious Disease"/>
            <person name="Wu L."/>
            <person name="Ma J."/>
        </authorList>
    </citation>
    <scope>NUCLEOTIDE SEQUENCE [LARGE SCALE GENOMIC DNA]</scope>
    <source>
        <strain evidence="2">CCUG 56029</strain>
    </source>
</reference>
<accession>A0ABW4R9R3</accession>
<evidence type="ECO:0008006" key="3">
    <source>
        <dbReference type="Google" id="ProtNLM"/>
    </source>
</evidence>
<dbReference type="RefSeq" id="WP_379143416.1">
    <property type="nucleotide sequence ID" value="NZ_JBHUEN010000043.1"/>
</dbReference>
<evidence type="ECO:0000313" key="1">
    <source>
        <dbReference type="EMBL" id="MFD1882659.1"/>
    </source>
</evidence>
<dbReference type="EMBL" id="JBHUEN010000043">
    <property type="protein sequence ID" value="MFD1882659.1"/>
    <property type="molecule type" value="Genomic_DNA"/>
</dbReference>
<comment type="caution">
    <text evidence="1">The sequence shown here is derived from an EMBL/GenBank/DDBJ whole genome shotgun (WGS) entry which is preliminary data.</text>
</comment>
<dbReference type="Proteomes" id="UP001597213">
    <property type="component" value="Unassembled WGS sequence"/>
</dbReference>
<organism evidence="1 2">
    <name type="scientific">Paracoccus pacificus</name>
    <dbReference type="NCBI Taxonomy" id="1463598"/>
    <lineage>
        <taxon>Bacteria</taxon>
        <taxon>Pseudomonadati</taxon>
        <taxon>Pseudomonadota</taxon>
        <taxon>Alphaproteobacteria</taxon>
        <taxon>Rhodobacterales</taxon>
        <taxon>Paracoccaceae</taxon>
        <taxon>Paracoccus</taxon>
    </lineage>
</organism>
<proteinExistence type="predicted"/>
<gene>
    <name evidence="1" type="ORF">ACFSCT_13125</name>
</gene>
<name>A0ABW4R9R3_9RHOB</name>
<evidence type="ECO:0000313" key="2">
    <source>
        <dbReference type="Proteomes" id="UP001597213"/>
    </source>
</evidence>
<sequence>MLVMMTGGTAMADDLHSAVAARMDVYDRAIACLKTADFSGDVSSDLDQCDQFHDEFKVLMDGDKLLYDNDLFCLARSLNAMIADVKMQEGDLSVLASYESDVGTQECRDFLVR</sequence>
<keyword evidence="2" id="KW-1185">Reference proteome</keyword>
<protein>
    <recommendedName>
        <fullName evidence="3">HdeA/HdeB family protein</fullName>
    </recommendedName>
</protein>